<keyword evidence="3" id="KW-1003">Cell membrane</keyword>
<keyword evidence="5 8" id="KW-0812">Transmembrane</keyword>
<dbReference type="GO" id="GO:0005886">
    <property type="term" value="C:plasma membrane"/>
    <property type="evidence" value="ECO:0007669"/>
    <property type="project" value="UniProtKB-SubCell"/>
</dbReference>
<dbReference type="Pfam" id="PF02653">
    <property type="entry name" value="BPD_transp_2"/>
    <property type="match status" value="1"/>
</dbReference>
<evidence type="ECO:0000256" key="4">
    <source>
        <dbReference type="ARBA" id="ARBA00022519"/>
    </source>
</evidence>
<keyword evidence="7 8" id="KW-0472">Membrane</keyword>
<comment type="subcellular location">
    <subcellularLocation>
        <location evidence="1">Cell membrane</location>
        <topology evidence="1">Multi-pass membrane protein</topology>
    </subcellularLocation>
</comment>
<evidence type="ECO:0000256" key="5">
    <source>
        <dbReference type="ARBA" id="ARBA00022692"/>
    </source>
</evidence>
<evidence type="ECO:0000256" key="2">
    <source>
        <dbReference type="ARBA" id="ARBA00022448"/>
    </source>
</evidence>
<dbReference type="EMBL" id="LAZR01000065">
    <property type="protein sequence ID" value="KKN96359.1"/>
    <property type="molecule type" value="Genomic_DNA"/>
</dbReference>
<dbReference type="AlphaFoldDB" id="A0A0F9UXA6"/>
<feature type="transmembrane region" description="Helical" evidence="8">
    <location>
        <begin position="291"/>
        <end position="310"/>
    </location>
</feature>
<evidence type="ECO:0000313" key="9">
    <source>
        <dbReference type="EMBL" id="KKN96359.1"/>
    </source>
</evidence>
<keyword evidence="6 8" id="KW-1133">Transmembrane helix</keyword>
<feature type="transmembrane region" description="Helical" evidence="8">
    <location>
        <begin position="116"/>
        <end position="139"/>
    </location>
</feature>
<proteinExistence type="predicted"/>
<feature type="transmembrane region" description="Helical" evidence="8">
    <location>
        <begin position="146"/>
        <end position="165"/>
    </location>
</feature>
<feature type="transmembrane region" description="Helical" evidence="8">
    <location>
        <begin position="20"/>
        <end position="42"/>
    </location>
</feature>
<evidence type="ECO:0000256" key="7">
    <source>
        <dbReference type="ARBA" id="ARBA00023136"/>
    </source>
</evidence>
<accession>A0A0F9UXA6</accession>
<evidence type="ECO:0000256" key="6">
    <source>
        <dbReference type="ARBA" id="ARBA00022989"/>
    </source>
</evidence>
<organism evidence="9">
    <name type="scientific">marine sediment metagenome</name>
    <dbReference type="NCBI Taxonomy" id="412755"/>
    <lineage>
        <taxon>unclassified sequences</taxon>
        <taxon>metagenomes</taxon>
        <taxon>ecological metagenomes</taxon>
    </lineage>
</organism>
<sequence>MSNATSPAVSKPPEPRFDAVEFIATYAAPLFLLLLIAVFAILEPRFLHPLNIFNVLRQVSISGLIAVGMTFVILTAGIDLSVGSLMALAGLVGAYVSKGGLEDRFAVPATDAAGNPLILAVAAALAVGIAGGALQGLVITRLKVPPFVVTLGGLTAFRGAALLFSGGGPISGFSPAFTWWGQGRIGMVPIPVIIFLTAAVLAHLVLRYTAFGKHVYATGGNARAAALNGVPTKRIVLSVYVISGFFCALAAFLLSARLNSAEAVAGLGLELTVIAAVVIGGTSLFGGVGGIFGTVVGALLIGVLTNGLVLLNVSSFIQQIVIGVILVAAVALDQYAAGRRLAQ</sequence>
<dbReference type="GO" id="GO:0022857">
    <property type="term" value="F:transmembrane transporter activity"/>
    <property type="evidence" value="ECO:0007669"/>
    <property type="project" value="InterPro"/>
</dbReference>
<gene>
    <name evidence="9" type="ORF">LCGC14_0169520</name>
</gene>
<comment type="caution">
    <text evidence="9">The sequence shown here is derived from an EMBL/GenBank/DDBJ whole genome shotgun (WGS) entry which is preliminary data.</text>
</comment>
<evidence type="ECO:0000256" key="1">
    <source>
        <dbReference type="ARBA" id="ARBA00004651"/>
    </source>
</evidence>
<name>A0A0F9UXA6_9ZZZZ</name>
<dbReference type="InterPro" id="IPR001851">
    <property type="entry name" value="ABC_transp_permease"/>
</dbReference>
<protein>
    <submittedName>
        <fullName evidence="9">Uncharacterized protein</fullName>
    </submittedName>
</protein>
<evidence type="ECO:0000256" key="8">
    <source>
        <dbReference type="SAM" id="Phobius"/>
    </source>
</evidence>
<feature type="transmembrane region" description="Helical" evidence="8">
    <location>
        <begin position="235"/>
        <end position="258"/>
    </location>
</feature>
<reference evidence="9" key="1">
    <citation type="journal article" date="2015" name="Nature">
        <title>Complex archaea that bridge the gap between prokaryotes and eukaryotes.</title>
        <authorList>
            <person name="Spang A."/>
            <person name="Saw J.H."/>
            <person name="Jorgensen S.L."/>
            <person name="Zaremba-Niedzwiedzka K."/>
            <person name="Martijn J."/>
            <person name="Lind A.E."/>
            <person name="van Eijk R."/>
            <person name="Schleper C."/>
            <person name="Guy L."/>
            <person name="Ettema T.J."/>
        </authorList>
    </citation>
    <scope>NUCLEOTIDE SEQUENCE</scope>
</reference>
<keyword evidence="2" id="KW-0813">Transport</keyword>
<feature type="transmembrane region" description="Helical" evidence="8">
    <location>
        <begin position="185"/>
        <end position="206"/>
    </location>
</feature>
<feature type="transmembrane region" description="Helical" evidence="8">
    <location>
        <begin position="63"/>
        <end position="96"/>
    </location>
</feature>
<feature type="transmembrane region" description="Helical" evidence="8">
    <location>
        <begin position="264"/>
        <end position="284"/>
    </location>
</feature>
<feature type="transmembrane region" description="Helical" evidence="8">
    <location>
        <begin position="316"/>
        <end position="337"/>
    </location>
</feature>
<dbReference type="PANTHER" id="PTHR32196:SF21">
    <property type="entry name" value="ABC TRANSPORTER PERMEASE PROTEIN YPHD-RELATED"/>
    <property type="match status" value="1"/>
</dbReference>
<evidence type="ECO:0000256" key="3">
    <source>
        <dbReference type="ARBA" id="ARBA00022475"/>
    </source>
</evidence>
<dbReference type="PANTHER" id="PTHR32196">
    <property type="entry name" value="ABC TRANSPORTER PERMEASE PROTEIN YPHD-RELATED-RELATED"/>
    <property type="match status" value="1"/>
</dbReference>
<keyword evidence="4" id="KW-0997">Cell inner membrane</keyword>
<dbReference type="CDD" id="cd06579">
    <property type="entry name" value="TM_PBP1_transp_AraH_like"/>
    <property type="match status" value="1"/>
</dbReference>